<evidence type="ECO:0000313" key="3">
    <source>
        <dbReference type="Proteomes" id="UP000092460"/>
    </source>
</evidence>
<reference evidence="3" key="1">
    <citation type="submission" date="2015-01" db="EMBL/GenBank/DDBJ databases">
        <authorList>
            <person name="Aksoy S."/>
            <person name="Warren W."/>
            <person name="Wilson R.K."/>
        </authorList>
    </citation>
    <scope>NUCLEOTIDE SEQUENCE [LARGE SCALE GENOMIC DNA]</scope>
    <source>
        <strain evidence="3">IAEA</strain>
    </source>
</reference>
<keyword evidence="1" id="KW-1133">Transmembrane helix</keyword>
<dbReference type="VEuPathDB" id="VectorBase:GPPI018198"/>
<accession>A0A1B0B426</accession>
<keyword evidence="1" id="KW-0812">Transmembrane</keyword>
<dbReference type="Proteomes" id="UP000092460">
    <property type="component" value="Unassembled WGS sequence"/>
</dbReference>
<keyword evidence="1" id="KW-0472">Membrane</keyword>
<dbReference type="AlphaFoldDB" id="A0A1B0B426"/>
<proteinExistence type="predicted"/>
<dbReference type="EMBL" id="JXJN01008153">
    <property type="status" value="NOT_ANNOTATED_CDS"/>
    <property type="molecule type" value="Genomic_DNA"/>
</dbReference>
<name>A0A1B0B426_9MUSC</name>
<dbReference type="EnsemblMetazoa" id="GPPI018198-RA">
    <property type="protein sequence ID" value="GPPI018198-PA"/>
    <property type="gene ID" value="GPPI018198"/>
</dbReference>
<evidence type="ECO:0000256" key="1">
    <source>
        <dbReference type="SAM" id="Phobius"/>
    </source>
</evidence>
<protein>
    <submittedName>
        <fullName evidence="2">Uncharacterized protein</fullName>
    </submittedName>
</protein>
<feature type="transmembrane region" description="Helical" evidence="1">
    <location>
        <begin position="20"/>
        <end position="41"/>
    </location>
</feature>
<keyword evidence="3" id="KW-1185">Reference proteome</keyword>
<sequence>MSALAAGTPRPPNNWLSLLPLFPTILVVLVGSFGFLGRWFFASVSNNRQLSSGSYTKASNTAIKESLLRLLALDYMILAQLVPNLCKLTISTGECLRMESKILKAAFLRATEADFEATVKG</sequence>
<organism evidence="2 3">
    <name type="scientific">Glossina palpalis gambiensis</name>
    <dbReference type="NCBI Taxonomy" id="67801"/>
    <lineage>
        <taxon>Eukaryota</taxon>
        <taxon>Metazoa</taxon>
        <taxon>Ecdysozoa</taxon>
        <taxon>Arthropoda</taxon>
        <taxon>Hexapoda</taxon>
        <taxon>Insecta</taxon>
        <taxon>Pterygota</taxon>
        <taxon>Neoptera</taxon>
        <taxon>Endopterygota</taxon>
        <taxon>Diptera</taxon>
        <taxon>Brachycera</taxon>
        <taxon>Muscomorpha</taxon>
        <taxon>Hippoboscoidea</taxon>
        <taxon>Glossinidae</taxon>
        <taxon>Glossina</taxon>
    </lineage>
</organism>
<evidence type="ECO:0000313" key="2">
    <source>
        <dbReference type="EnsemblMetazoa" id="GPPI018198-PA"/>
    </source>
</evidence>
<reference evidence="2" key="2">
    <citation type="submission" date="2020-05" db="UniProtKB">
        <authorList>
            <consortium name="EnsemblMetazoa"/>
        </authorList>
    </citation>
    <scope>IDENTIFICATION</scope>
    <source>
        <strain evidence="2">IAEA</strain>
    </source>
</reference>